<dbReference type="SUPFAM" id="SSF53955">
    <property type="entry name" value="Lysozyme-like"/>
    <property type="match status" value="1"/>
</dbReference>
<keyword evidence="5" id="KW-1185">Reference proteome</keyword>
<evidence type="ECO:0000256" key="1">
    <source>
        <dbReference type="ARBA" id="ARBA00010830"/>
    </source>
</evidence>
<dbReference type="Gene3D" id="1.10.530.10">
    <property type="match status" value="1"/>
</dbReference>
<dbReference type="SMART" id="SM00257">
    <property type="entry name" value="LysM"/>
    <property type="match status" value="1"/>
</dbReference>
<proteinExistence type="inferred from homology"/>
<dbReference type="CDD" id="cd00118">
    <property type="entry name" value="LysM"/>
    <property type="match status" value="1"/>
</dbReference>
<dbReference type="SUPFAM" id="SSF54106">
    <property type="entry name" value="LysM domain"/>
    <property type="match status" value="1"/>
</dbReference>
<organism evidence="4 5">
    <name type="scientific">Streptomyces chilikensis</name>
    <dbReference type="NCBI Taxonomy" id="1194079"/>
    <lineage>
        <taxon>Bacteria</taxon>
        <taxon>Bacillati</taxon>
        <taxon>Actinomycetota</taxon>
        <taxon>Actinomycetes</taxon>
        <taxon>Kitasatosporales</taxon>
        <taxon>Streptomycetaceae</taxon>
        <taxon>Streptomyces</taxon>
    </lineage>
</organism>
<name>A0ABV3EP68_9ACTN</name>
<gene>
    <name evidence="4" type="ORF">AB0D95_12075</name>
</gene>
<dbReference type="RefSeq" id="WP_240957350.1">
    <property type="nucleotide sequence ID" value="NZ_JBEZNA010000021.1"/>
</dbReference>
<dbReference type="EMBL" id="JBEZNA010000021">
    <property type="protein sequence ID" value="MEU9577990.1"/>
    <property type="molecule type" value="Genomic_DNA"/>
</dbReference>
<comment type="caution">
    <text evidence="4">The sequence shown here is derived from an EMBL/GenBank/DDBJ whole genome shotgun (WGS) entry which is preliminary data.</text>
</comment>
<dbReference type="InterPro" id="IPR036779">
    <property type="entry name" value="LysM_dom_sf"/>
</dbReference>
<evidence type="ECO:0000259" key="3">
    <source>
        <dbReference type="SMART" id="SM00257"/>
    </source>
</evidence>
<accession>A0ABV3EP68</accession>
<dbReference type="Proteomes" id="UP001551584">
    <property type="component" value="Unassembled WGS sequence"/>
</dbReference>
<dbReference type="InterPro" id="IPR023346">
    <property type="entry name" value="Lysozyme-like_dom_sf"/>
</dbReference>
<dbReference type="Pfam" id="PF01476">
    <property type="entry name" value="LysM"/>
    <property type="match status" value="1"/>
</dbReference>
<keyword evidence="2" id="KW-0378">Hydrolase</keyword>
<dbReference type="InterPro" id="IPR018392">
    <property type="entry name" value="LysM"/>
</dbReference>
<dbReference type="PROSITE" id="PS51257">
    <property type="entry name" value="PROKAR_LIPOPROTEIN"/>
    <property type="match status" value="1"/>
</dbReference>
<evidence type="ECO:0000256" key="2">
    <source>
        <dbReference type="ARBA" id="ARBA00022801"/>
    </source>
</evidence>
<dbReference type="Pfam" id="PF06737">
    <property type="entry name" value="Transglycosylas"/>
    <property type="match status" value="1"/>
</dbReference>
<reference evidence="4 5" key="1">
    <citation type="submission" date="2024-06" db="EMBL/GenBank/DDBJ databases">
        <title>The Natural Products Discovery Center: Release of the First 8490 Sequenced Strains for Exploring Actinobacteria Biosynthetic Diversity.</title>
        <authorList>
            <person name="Kalkreuter E."/>
            <person name="Kautsar S.A."/>
            <person name="Yang D."/>
            <person name="Bader C.D."/>
            <person name="Teijaro C.N."/>
            <person name="Fluegel L."/>
            <person name="Davis C.M."/>
            <person name="Simpson J.R."/>
            <person name="Lauterbach L."/>
            <person name="Steele A.D."/>
            <person name="Gui C."/>
            <person name="Meng S."/>
            <person name="Li G."/>
            <person name="Viehrig K."/>
            <person name="Ye F."/>
            <person name="Su P."/>
            <person name="Kiefer A.F."/>
            <person name="Nichols A."/>
            <person name="Cepeda A.J."/>
            <person name="Yan W."/>
            <person name="Fan B."/>
            <person name="Jiang Y."/>
            <person name="Adhikari A."/>
            <person name="Zheng C.-J."/>
            <person name="Schuster L."/>
            <person name="Cowan T.M."/>
            <person name="Smanski M.J."/>
            <person name="Chevrette M.G."/>
            <person name="De Carvalho L.P.S."/>
            <person name="Shen B."/>
        </authorList>
    </citation>
    <scope>NUCLEOTIDE SEQUENCE [LARGE SCALE GENOMIC DNA]</scope>
    <source>
        <strain evidence="4 5">NPDC048117</strain>
    </source>
</reference>
<evidence type="ECO:0000313" key="4">
    <source>
        <dbReference type="EMBL" id="MEU9577990.1"/>
    </source>
</evidence>
<dbReference type="Gene3D" id="3.10.350.10">
    <property type="entry name" value="LysM domain"/>
    <property type="match status" value="1"/>
</dbReference>
<protein>
    <submittedName>
        <fullName evidence="4">Transglycosylase family protein</fullName>
    </submittedName>
</protein>
<dbReference type="CDD" id="cd13925">
    <property type="entry name" value="RPF"/>
    <property type="match status" value="1"/>
</dbReference>
<evidence type="ECO:0000313" key="5">
    <source>
        <dbReference type="Proteomes" id="UP001551584"/>
    </source>
</evidence>
<dbReference type="InterPro" id="IPR010618">
    <property type="entry name" value="RPF"/>
</dbReference>
<comment type="similarity">
    <text evidence="1">Belongs to the transglycosylase family. Rpf subfamily.</text>
</comment>
<feature type="domain" description="LysM" evidence="3">
    <location>
        <begin position="141"/>
        <end position="190"/>
    </location>
</feature>
<sequence length="209" mass="22225">MPRVSPTRRSRTAGTGASATGLALLAVLAFLTSCTPSRGPEAAPGPPARAPLSCPPDRWPWECVADCESSGRWHVNTGNGFYGGLQFKQSTWVAFGGRSYAARADLATKREQILVAEKVLASQGWGAWPVCSARYGLKGRMHVVKRGETLAALARKYQVEGGWRTLYELNRSLLGDDPGGLAAGTFLRLPGGAARKSVGELFGPPLEEA</sequence>